<dbReference type="HOGENOM" id="CLU_1080554_0_0_9"/>
<proteinExistence type="predicted"/>
<dbReference type="Proteomes" id="UP000008541">
    <property type="component" value="Chromosome"/>
</dbReference>
<dbReference type="EMBL" id="CP000939">
    <property type="protein sequence ID" value="ACA45683.1"/>
    <property type="molecule type" value="Genomic_DNA"/>
</dbReference>
<sequence length="265" mass="30350">MLINKEVKKMRLNNYMKNYADLLLKSNRSFYSSGHNNLNNRRNSNIYAETSDYINNDIDFDRSKEFLSNRELLSRLKSINGKEIKPVKAVDNVLNFEKGVYNKMKTKSGVTAIFTAGDAGNVYMPYDDIKDNFSLSPSDSEEVARAGRLFTYLARDKTGYFAQSSFSQAEIKETLGSVGIKPGWFEVKSGNYSNKFYMFDDGIILGEYDVEAKRNGMNEHDWFGDGYTKDSKFILHGKEYKLDDEGHLNIPKGEGCLMRDLIRIK</sequence>
<reference evidence="1 2" key="1">
    <citation type="journal article" date="2007" name="PLoS ONE">
        <title>Analysis of the neurotoxin complex genes in Clostridium botulinum A1-A4 and B1 strains: BoNT/A3, /Ba4 and /B1 clusters are located within plasmids.</title>
        <authorList>
            <person name="Smith T.J."/>
            <person name="Hill K.K."/>
            <person name="Foley B.T."/>
            <person name="Detter J.C."/>
            <person name="Munk A.C."/>
            <person name="Bruce D.C."/>
            <person name="Doggett N.A."/>
            <person name="Smith L.A."/>
            <person name="Marks J.D."/>
            <person name="Xie G."/>
            <person name="Brettin T.S."/>
        </authorList>
    </citation>
    <scope>NUCLEOTIDE SEQUENCE [LARGE SCALE GENOMIC DNA]</scope>
    <source>
        <strain evidence="2">Okra / Type B1</strain>
    </source>
</reference>
<organism evidence="1 2">
    <name type="scientific">Clostridium botulinum (strain Okra / Type B1)</name>
    <dbReference type="NCBI Taxonomy" id="498213"/>
    <lineage>
        <taxon>Bacteria</taxon>
        <taxon>Bacillati</taxon>
        <taxon>Bacillota</taxon>
        <taxon>Clostridia</taxon>
        <taxon>Eubacteriales</taxon>
        <taxon>Clostridiaceae</taxon>
        <taxon>Clostridium</taxon>
    </lineage>
</organism>
<gene>
    <name evidence="1" type="ordered locus">CLD_3659</name>
</gene>
<evidence type="ECO:0000313" key="1">
    <source>
        <dbReference type="EMBL" id="ACA45683.1"/>
    </source>
</evidence>
<dbReference type="KEGG" id="cbb:CLD_3659"/>
<evidence type="ECO:0000313" key="2">
    <source>
        <dbReference type="Proteomes" id="UP000008541"/>
    </source>
</evidence>
<dbReference type="AlphaFoldDB" id="B1IHB1"/>
<name>B1IHB1_CLOBK</name>
<protein>
    <submittedName>
        <fullName evidence="1">Uncharacterized protein</fullName>
    </submittedName>
</protein>
<accession>B1IHB1</accession>